<evidence type="ECO:0000256" key="1">
    <source>
        <dbReference type="SAM" id="Phobius"/>
    </source>
</evidence>
<dbReference type="Proteomes" id="UP001175211">
    <property type="component" value="Unassembled WGS sequence"/>
</dbReference>
<proteinExistence type="predicted"/>
<organism evidence="2 3">
    <name type="scientific">Armillaria tabescens</name>
    <name type="common">Ringless honey mushroom</name>
    <name type="synonym">Agaricus tabescens</name>
    <dbReference type="NCBI Taxonomy" id="1929756"/>
    <lineage>
        <taxon>Eukaryota</taxon>
        <taxon>Fungi</taxon>
        <taxon>Dikarya</taxon>
        <taxon>Basidiomycota</taxon>
        <taxon>Agaricomycotina</taxon>
        <taxon>Agaricomycetes</taxon>
        <taxon>Agaricomycetidae</taxon>
        <taxon>Agaricales</taxon>
        <taxon>Marasmiineae</taxon>
        <taxon>Physalacriaceae</taxon>
        <taxon>Desarmillaria</taxon>
    </lineage>
</organism>
<sequence>MFLGPNAEKGLLVTSVTQSNRPCPDPSNDLVQVPRVWPYLQGQPAEKISKKCSLAWLVTVDMQMIGFASVSALALGAFILGKQSMARRKKMELQCYRESIEKGRENGTPAG</sequence>
<evidence type="ECO:0000313" key="2">
    <source>
        <dbReference type="EMBL" id="KAK0458086.1"/>
    </source>
</evidence>
<keyword evidence="3" id="KW-1185">Reference proteome</keyword>
<accession>A0AA39N4R3</accession>
<comment type="caution">
    <text evidence="2">The sequence shown here is derived from an EMBL/GenBank/DDBJ whole genome shotgun (WGS) entry which is preliminary data.</text>
</comment>
<reference evidence="2" key="1">
    <citation type="submission" date="2023-06" db="EMBL/GenBank/DDBJ databases">
        <authorList>
            <consortium name="Lawrence Berkeley National Laboratory"/>
            <person name="Ahrendt S."/>
            <person name="Sahu N."/>
            <person name="Indic B."/>
            <person name="Wong-Bajracharya J."/>
            <person name="Merenyi Z."/>
            <person name="Ke H.-M."/>
            <person name="Monk M."/>
            <person name="Kocsube S."/>
            <person name="Drula E."/>
            <person name="Lipzen A."/>
            <person name="Balint B."/>
            <person name="Henrissat B."/>
            <person name="Andreopoulos B."/>
            <person name="Martin F.M."/>
            <person name="Harder C.B."/>
            <person name="Rigling D."/>
            <person name="Ford K.L."/>
            <person name="Foster G.D."/>
            <person name="Pangilinan J."/>
            <person name="Papanicolaou A."/>
            <person name="Barry K."/>
            <person name="LaButti K."/>
            <person name="Viragh M."/>
            <person name="Koriabine M."/>
            <person name="Yan M."/>
            <person name="Riley R."/>
            <person name="Champramary S."/>
            <person name="Plett K.L."/>
            <person name="Tsai I.J."/>
            <person name="Slot J."/>
            <person name="Sipos G."/>
            <person name="Plett J."/>
            <person name="Nagy L.G."/>
            <person name="Grigoriev I.V."/>
        </authorList>
    </citation>
    <scope>NUCLEOTIDE SEQUENCE</scope>
    <source>
        <strain evidence="2">CCBAS 213</strain>
    </source>
</reference>
<dbReference type="GeneID" id="85353205"/>
<dbReference type="EMBL" id="JAUEPS010000019">
    <property type="protein sequence ID" value="KAK0458086.1"/>
    <property type="molecule type" value="Genomic_DNA"/>
</dbReference>
<keyword evidence="1" id="KW-1133">Transmembrane helix</keyword>
<feature type="transmembrane region" description="Helical" evidence="1">
    <location>
        <begin position="64"/>
        <end position="81"/>
    </location>
</feature>
<gene>
    <name evidence="2" type="ORF">EV420DRAFT_1480242</name>
</gene>
<keyword evidence="1" id="KW-0472">Membrane</keyword>
<dbReference type="AlphaFoldDB" id="A0AA39N4R3"/>
<name>A0AA39N4R3_ARMTA</name>
<dbReference type="RefSeq" id="XP_060330378.1">
    <property type="nucleotide sequence ID" value="XM_060469657.1"/>
</dbReference>
<protein>
    <submittedName>
        <fullName evidence="2">Uncharacterized protein</fullName>
    </submittedName>
</protein>
<evidence type="ECO:0000313" key="3">
    <source>
        <dbReference type="Proteomes" id="UP001175211"/>
    </source>
</evidence>
<keyword evidence="1" id="KW-0812">Transmembrane</keyword>